<comment type="caution">
    <text evidence="3">The sequence shown here is derived from an EMBL/GenBank/DDBJ whole genome shotgun (WGS) entry which is preliminary data.</text>
</comment>
<evidence type="ECO:0000313" key="3">
    <source>
        <dbReference type="EMBL" id="GGA86869.1"/>
    </source>
</evidence>
<dbReference type="RefSeq" id="WP_188706108.1">
    <property type="nucleotide sequence ID" value="NZ_BMIG01000001.1"/>
</dbReference>
<feature type="region of interest" description="Disordered" evidence="1">
    <location>
        <begin position="119"/>
        <end position="156"/>
    </location>
</feature>
<dbReference type="AlphaFoldDB" id="A0A916S6Q4"/>
<evidence type="ECO:0000256" key="2">
    <source>
        <dbReference type="SAM" id="SignalP"/>
    </source>
</evidence>
<evidence type="ECO:0008006" key="5">
    <source>
        <dbReference type="Google" id="ProtNLM"/>
    </source>
</evidence>
<reference evidence="3" key="1">
    <citation type="journal article" date="2014" name="Int. J. Syst. Evol. Microbiol.">
        <title>Complete genome sequence of Corynebacterium casei LMG S-19264T (=DSM 44701T), isolated from a smear-ripened cheese.</title>
        <authorList>
            <consortium name="US DOE Joint Genome Institute (JGI-PGF)"/>
            <person name="Walter F."/>
            <person name="Albersmeier A."/>
            <person name="Kalinowski J."/>
            <person name="Ruckert C."/>
        </authorList>
    </citation>
    <scope>NUCLEOTIDE SEQUENCE</scope>
    <source>
        <strain evidence="3">CGMCC 1.15322</strain>
    </source>
</reference>
<protein>
    <recommendedName>
        <fullName evidence="5">PXPV repeat-containing protein</fullName>
    </recommendedName>
</protein>
<dbReference type="EMBL" id="BMIG01000001">
    <property type="protein sequence ID" value="GGA86869.1"/>
    <property type="molecule type" value="Genomic_DNA"/>
</dbReference>
<organism evidence="3 4">
    <name type="scientific">Polaromonas eurypsychrophila</name>
    <dbReference type="NCBI Taxonomy" id="1614635"/>
    <lineage>
        <taxon>Bacteria</taxon>
        <taxon>Pseudomonadati</taxon>
        <taxon>Pseudomonadota</taxon>
        <taxon>Betaproteobacteria</taxon>
        <taxon>Burkholderiales</taxon>
        <taxon>Comamonadaceae</taxon>
        <taxon>Polaromonas</taxon>
    </lineage>
</organism>
<name>A0A916S6Q4_9BURK</name>
<feature type="compositionally biased region" description="Basic and acidic residues" evidence="1">
    <location>
        <begin position="142"/>
        <end position="156"/>
    </location>
</feature>
<evidence type="ECO:0000313" key="4">
    <source>
        <dbReference type="Proteomes" id="UP000620596"/>
    </source>
</evidence>
<dbReference type="Proteomes" id="UP000620596">
    <property type="component" value="Unassembled WGS sequence"/>
</dbReference>
<accession>A0A916S6Q4</accession>
<proteinExistence type="predicted"/>
<keyword evidence="4" id="KW-1185">Reference proteome</keyword>
<evidence type="ECO:0000256" key="1">
    <source>
        <dbReference type="SAM" id="MobiDB-lite"/>
    </source>
</evidence>
<feature type="chain" id="PRO_5037965181" description="PXPV repeat-containing protein" evidence="2">
    <location>
        <begin position="38"/>
        <end position="156"/>
    </location>
</feature>
<sequence>MIKSITRSDSSSRTLLMAGAAAVLSIAAMGFSSGAHARGDVSFSVGVSTPGVVFGVSNAYPVYTSPAYGQPVYGYQQQPSYGYHPQPVYVQPQPVYRPHPVYVQAPVYMAPPPVYYRGGHHYRHEGHGHRGHRGHGQGQGQGHRDHGDGHGNGHHR</sequence>
<feature type="compositionally biased region" description="Basic residues" evidence="1">
    <location>
        <begin position="119"/>
        <end position="135"/>
    </location>
</feature>
<reference evidence="3" key="2">
    <citation type="submission" date="2020-09" db="EMBL/GenBank/DDBJ databases">
        <authorList>
            <person name="Sun Q."/>
            <person name="Zhou Y."/>
        </authorList>
    </citation>
    <scope>NUCLEOTIDE SEQUENCE</scope>
    <source>
        <strain evidence="3">CGMCC 1.15322</strain>
    </source>
</reference>
<feature type="signal peptide" evidence="2">
    <location>
        <begin position="1"/>
        <end position="37"/>
    </location>
</feature>
<keyword evidence="2" id="KW-0732">Signal</keyword>
<gene>
    <name evidence="3" type="ORF">GCM10011496_04420</name>
</gene>